<feature type="compositionally biased region" description="Low complexity" evidence="2">
    <location>
        <begin position="43"/>
        <end position="57"/>
    </location>
</feature>
<evidence type="ECO:0000313" key="3">
    <source>
        <dbReference type="EMBL" id="PAV79072.1"/>
    </source>
</evidence>
<accession>A0A2A2KYV2</accession>
<keyword evidence="4" id="KW-1185">Reference proteome</keyword>
<protein>
    <recommendedName>
        <fullName evidence="5">Intraflagellar transport protein 74 homolog</fullName>
    </recommendedName>
</protein>
<evidence type="ECO:0000256" key="1">
    <source>
        <dbReference type="SAM" id="Coils"/>
    </source>
</evidence>
<organism evidence="3 4">
    <name type="scientific">Diploscapter pachys</name>
    <dbReference type="NCBI Taxonomy" id="2018661"/>
    <lineage>
        <taxon>Eukaryota</taxon>
        <taxon>Metazoa</taxon>
        <taxon>Ecdysozoa</taxon>
        <taxon>Nematoda</taxon>
        <taxon>Chromadorea</taxon>
        <taxon>Rhabditida</taxon>
        <taxon>Rhabditina</taxon>
        <taxon>Rhabditomorpha</taxon>
        <taxon>Rhabditoidea</taxon>
        <taxon>Rhabditidae</taxon>
        <taxon>Diploscapter</taxon>
    </lineage>
</organism>
<feature type="region of interest" description="Disordered" evidence="2">
    <location>
        <begin position="1"/>
        <end position="115"/>
    </location>
</feature>
<dbReference type="Proteomes" id="UP000218231">
    <property type="component" value="Unassembled WGS sequence"/>
</dbReference>
<feature type="coiled-coil region" evidence="1">
    <location>
        <begin position="238"/>
        <end position="354"/>
    </location>
</feature>
<keyword evidence="1" id="KW-0175">Coiled coil</keyword>
<evidence type="ECO:0008006" key="5">
    <source>
        <dbReference type="Google" id="ProtNLM"/>
    </source>
</evidence>
<dbReference type="OrthoDB" id="444379at2759"/>
<dbReference type="PANTHER" id="PTHR31432:SF0">
    <property type="entry name" value="INTRAFLAGELLAR TRANSPORT PROTEIN 74 HOMOLOG"/>
    <property type="match status" value="1"/>
</dbReference>
<dbReference type="EMBL" id="LIAE01007470">
    <property type="protein sequence ID" value="PAV79072.1"/>
    <property type="molecule type" value="Genomic_DNA"/>
</dbReference>
<proteinExistence type="predicted"/>
<dbReference type="AlphaFoldDB" id="A0A2A2KYV2"/>
<feature type="compositionally biased region" description="Polar residues" evidence="2">
    <location>
        <begin position="79"/>
        <end position="90"/>
    </location>
</feature>
<dbReference type="STRING" id="2018661.A0A2A2KYV2"/>
<evidence type="ECO:0000313" key="4">
    <source>
        <dbReference type="Proteomes" id="UP000218231"/>
    </source>
</evidence>
<feature type="compositionally biased region" description="Pro residues" evidence="2">
    <location>
        <begin position="65"/>
        <end position="76"/>
    </location>
</feature>
<dbReference type="GO" id="GO:0035735">
    <property type="term" value="P:intraciliary transport involved in cilium assembly"/>
    <property type="evidence" value="ECO:0007669"/>
    <property type="project" value="TreeGrafter"/>
</dbReference>
<sequence length="595" mass="68390">MSRPPSAAQSRPKTSSGRSPSARQRPPTGQIAQHHAGMNGSIPASSAPRPPSRAVSRLSTSSGVAPPPAAPMPIPPRSSMGSRSGQSAASDQPVAIPPRMGSSMGERPMTGLARPPSALSAINRPVTQQGVAGMRAASRLGTATKECALKLREMQGKLIDYNVIIDHMHTNSDMTDIEMETKRVKEKADEMESGVQELFNERQSKDGEIQKTLAEIEEQKRLNQAIMAGMEPGLREHYVECKETVENLKREVREMEREIHELDDKKSQLEMELDNSPLKKKAVQMHETLAQLELREADLRREKESKETPEQKKAKLIEQMRKDNSDIDTIEKQIEQVKDQINLCNEELRDFETDSETKQMRNHSKYLELTVKEHQIDEFLSNYARDYQLVKNDMEEYSDGVVRILKSISANMNKVSIEDKVVDFDPSGIQMNEKASPEELKEIHVRLQEETINLSELETQLFSEIETLERRIFELKEQNELFSDVDQISRDAEKDMRELEVRREELERIVPEDEDKREQLERRLQNLERELEANPEYSVQKSLIKKLEMIRENNESLRENINKRRSETDYFKIKEEALHYQREYNQYLIANAGKR</sequence>
<reference evidence="3 4" key="1">
    <citation type="journal article" date="2017" name="Curr. Biol.">
        <title>Genome architecture and evolution of a unichromosomal asexual nematode.</title>
        <authorList>
            <person name="Fradin H."/>
            <person name="Zegar C."/>
            <person name="Gutwein M."/>
            <person name="Lucas J."/>
            <person name="Kovtun M."/>
            <person name="Corcoran D."/>
            <person name="Baugh L.R."/>
            <person name="Kiontke K."/>
            <person name="Gunsalus K."/>
            <person name="Fitch D.H."/>
            <person name="Piano F."/>
        </authorList>
    </citation>
    <scope>NUCLEOTIDE SEQUENCE [LARGE SCALE GENOMIC DNA]</scope>
    <source>
        <strain evidence="3">PF1309</strain>
    </source>
</reference>
<feature type="compositionally biased region" description="Polar residues" evidence="2">
    <location>
        <begin position="7"/>
        <end position="22"/>
    </location>
</feature>
<comment type="caution">
    <text evidence="3">The sequence shown here is derived from an EMBL/GenBank/DDBJ whole genome shotgun (WGS) entry which is preliminary data.</text>
</comment>
<dbReference type="PANTHER" id="PTHR31432">
    <property type="entry name" value="INTRAFLAGELLAR TRANSPORT PROTEIN 74 HOMOLOG"/>
    <property type="match status" value="1"/>
</dbReference>
<feature type="coiled-coil region" evidence="1">
    <location>
        <begin position="440"/>
        <end position="567"/>
    </location>
</feature>
<dbReference type="GO" id="GO:0048487">
    <property type="term" value="F:beta-tubulin binding"/>
    <property type="evidence" value="ECO:0007669"/>
    <property type="project" value="InterPro"/>
</dbReference>
<name>A0A2A2KYV2_9BILA</name>
<dbReference type="InterPro" id="IPR029602">
    <property type="entry name" value="IFT74"/>
</dbReference>
<gene>
    <name evidence="3" type="ORF">WR25_14496</name>
</gene>
<evidence type="ECO:0000256" key="2">
    <source>
        <dbReference type="SAM" id="MobiDB-lite"/>
    </source>
</evidence>
<dbReference type="GO" id="GO:0030992">
    <property type="term" value="C:intraciliary transport particle B"/>
    <property type="evidence" value="ECO:0007669"/>
    <property type="project" value="InterPro"/>
</dbReference>
<dbReference type="GO" id="GO:0005929">
    <property type="term" value="C:cilium"/>
    <property type="evidence" value="ECO:0007669"/>
    <property type="project" value="TreeGrafter"/>
</dbReference>